<evidence type="ECO:0000256" key="1">
    <source>
        <dbReference type="ARBA" id="ARBA00004141"/>
    </source>
</evidence>
<evidence type="ECO:0000256" key="6">
    <source>
        <dbReference type="SAM" id="Phobius"/>
    </source>
</evidence>
<sequence length="455" mass="47630">MEAAVRSGLRSFFRCGDGHEGAFLLVHLNIVIYAVSFWLCQPILPFLTKQLGADEVAYGWLQSWFSLIQLIGGPWMGRLTDTQGPRYALVTTQLASALSYGLLAAAQSQTVLFLSKAPAVVQHCMQVAQAFVSAYTDRDGRTEAIGRLSLSYGIGMIVGSSAGGFLSKVFGNQGVALLASLLSVGVAMADVVLLPNVHTEKEKESGEGEKKGGESGWSAFVGLILQEGVGVVLVFKILLGMAFRMYESTFSLALAQQFELDAAAIGLVLTFGAALSVATNTFLVGTISRSLGEVPSVTLATASASVCFFFYSFVSSVSGLFIVLLPKAVSSTLVYTVTTSLLASLADPSQRGLAIGVSHATRSLCGLVAPPLGGWLMKTQGVRGLALCCCGVAGVACLFLVVCRRLGLIEASSVKKEEGEGGGDGEVETEKSEGKKGKAKKGPDSKKKAGKVHSS</sequence>
<feature type="transmembrane region" description="Helical" evidence="6">
    <location>
        <begin position="21"/>
        <end position="44"/>
    </location>
</feature>
<evidence type="ECO:0000256" key="2">
    <source>
        <dbReference type="ARBA" id="ARBA00022692"/>
    </source>
</evidence>
<dbReference type="SUPFAM" id="SSF103473">
    <property type="entry name" value="MFS general substrate transporter"/>
    <property type="match status" value="1"/>
</dbReference>
<dbReference type="EMBL" id="CDMZ01000270">
    <property type="protein sequence ID" value="CEM10661.1"/>
    <property type="molecule type" value="Genomic_DNA"/>
</dbReference>
<protein>
    <recommendedName>
        <fullName evidence="7">Major facilitator superfamily (MFS) profile domain-containing protein</fullName>
    </recommendedName>
</protein>
<feature type="compositionally biased region" description="Basic and acidic residues" evidence="5">
    <location>
        <begin position="428"/>
        <end position="447"/>
    </location>
</feature>
<evidence type="ECO:0000313" key="8">
    <source>
        <dbReference type="EMBL" id="CEM10661.1"/>
    </source>
</evidence>
<evidence type="ECO:0000256" key="5">
    <source>
        <dbReference type="SAM" id="MobiDB-lite"/>
    </source>
</evidence>
<feature type="region of interest" description="Disordered" evidence="5">
    <location>
        <begin position="414"/>
        <end position="455"/>
    </location>
</feature>
<evidence type="ECO:0000256" key="3">
    <source>
        <dbReference type="ARBA" id="ARBA00022989"/>
    </source>
</evidence>
<dbReference type="InterPro" id="IPR001958">
    <property type="entry name" value="Tet-R_TetA/multi-R_MdtG-like"/>
</dbReference>
<dbReference type="AlphaFoldDB" id="A0A0G4FCR5"/>
<keyword evidence="4 6" id="KW-0472">Membrane</keyword>
<feature type="transmembrane region" description="Helical" evidence="6">
    <location>
        <begin position="263"/>
        <end position="285"/>
    </location>
</feature>
<dbReference type="PRINTS" id="PR01035">
    <property type="entry name" value="TCRTETA"/>
</dbReference>
<accession>A0A0G4FCR5</accession>
<feature type="transmembrane region" description="Helical" evidence="6">
    <location>
        <begin position="175"/>
        <end position="197"/>
    </location>
</feature>
<keyword evidence="3 6" id="KW-1133">Transmembrane helix</keyword>
<dbReference type="VEuPathDB" id="CryptoDB:Cvel_16271"/>
<gene>
    <name evidence="8" type="ORF">Cvel_16271</name>
</gene>
<feature type="transmembrane region" description="Helical" evidence="6">
    <location>
        <begin position="384"/>
        <end position="403"/>
    </location>
</feature>
<feature type="transmembrane region" description="Helical" evidence="6">
    <location>
        <begin position="217"/>
        <end position="243"/>
    </location>
</feature>
<dbReference type="PROSITE" id="PS50850">
    <property type="entry name" value="MFS"/>
    <property type="match status" value="1"/>
</dbReference>
<evidence type="ECO:0000256" key="4">
    <source>
        <dbReference type="ARBA" id="ARBA00023136"/>
    </source>
</evidence>
<dbReference type="GO" id="GO:0022857">
    <property type="term" value="F:transmembrane transporter activity"/>
    <property type="evidence" value="ECO:0007669"/>
    <property type="project" value="InterPro"/>
</dbReference>
<dbReference type="Gene3D" id="1.20.1250.20">
    <property type="entry name" value="MFS general substrate transporter like domains"/>
    <property type="match status" value="1"/>
</dbReference>
<dbReference type="GO" id="GO:0005635">
    <property type="term" value="C:nuclear envelope"/>
    <property type="evidence" value="ECO:0007669"/>
    <property type="project" value="TreeGrafter"/>
</dbReference>
<keyword evidence="2 6" id="KW-0812">Transmembrane</keyword>
<name>A0A0G4FCR5_9ALVE</name>
<dbReference type="PhylomeDB" id="A0A0G4FCR5"/>
<evidence type="ECO:0000259" key="7">
    <source>
        <dbReference type="PROSITE" id="PS50850"/>
    </source>
</evidence>
<dbReference type="PANTHER" id="PTHR24002:SF3">
    <property type="entry name" value="SOLUTE CARRIER FAMILY 22 MEMBER 18"/>
    <property type="match status" value="1"/>
</dbReference>
<organism evidence="8">
    <name type="scientific">Chromera velia CCMP2878</name>
    <dbReference type="NCBI Taxonomy" id="1169474"/>
    <lineage>
        <taxon>Eukaryota</taxon>
        <taxon>Sar</taxon>
        <taxon>Alveolata</taxon>
        <taxon>Colpodellida</taxon>
        <taxon>Chromeraceae</taxon>
        <taxon>Chromera</taxon>
    </lineage>
</organism>
<dbReference type="CDD" id="cd17331">
    <property type="entry name" value="MFS_SLC22A18"/>
    <property type="match status" value="1"/>
</dbReference>
<dbReference type="InterPro" id="IPR036259">
    <property type="entry name" value="MFS_trans_sf"/>
</dbReference>
<feature type="transmembrane region" description="Helical" evidence="6">
    <location>
        <begin position="56"/>
        <end position="75"/>
    </location>
</feature>
<feature type="domain" description="Major facilitator superfamily (MFS) profile" evidence="7">
    <location>
        <begin position="22"/>
        <end position="405"/>
    </location>
</feature>
<dbReference type="GO" id="GO:0016020">
    <property type="term" value="C:membrane"/>
    <property type="evidence" value="ECO:0007669"/>
    <property type="project" value="UniProtKB-SubCell"/>
</dbReference>
<dbReference type="Pfam" id="PF07690">
    <property type="entry name" value="MFS_1"/>
    <property type="match status" value="1"/>
</dbReference>
<dbReference type="InterPro" id="IPR020846">
    <property type="entry name" value="MFS_dom"/>
</dbReference>
<reference evidence="8" key="1">
    <citation type="submission" date="2014-11" db="EMBL/GenBank/DDBJ databases">
        <authorList>
            <person name="Otto D Thomas"/>
            <person name="Naeem Raeece"/>
        </authorList>
    </citation>
    <scope>NUCLEOTIDE SEQUENCE</scope>
</reference>
<feature type="transmembrane region" description="Helical" evidence="6">
    <location>
        <begin position="297"/>
        <end position="325"/>
    </location>
</feature>
<comment type="subcellular location">
    <subcellularLocation>
        <location evidence="1">Membrane</location>
        <topology evidence="1">Multi-pass membrane protein</topology>
    </subcellularLocation>
</comment>
<dbReference type="PANTHER" id="PTHR24002">
    <property type="entry name" value="SOLUTE CARRIER FAMILY 22 MEMBER 18"/>
    <property type="match status" value="1"/>
</dbReference>
<dbReference type="InterPro" id="IPR011701">
    <property type="entry name" value="MFS"/>
</dbReference>
<proteinExistence type="predicted"/>